<proteinExistence type="predicted"/>
<evidence type="ECO:0000313" key="2">
    <source>
        <dbReference type="Proteomes" id="UP001190700"/>
    </source>
</evidence>
<comment type="caution">
    <text evidence="1">The sequence shown here is derived from an EMBL/GenBank/DDBJ whole genome shotgun (WGS) entry which is preliminary data.</text>
</comment>
<reference evidence="1 2" key="1">
    <citation type="journal article" date="2015" name="Genome Biol. Evol.">
        <title>Comparative Genomics of a Bacterivorous Green Alga Reveals Evolutionary Causalities and Consequences of Phago-Mixotrophic Mode of Nutrition.</title>
        <authorList>
            <person name="Burns J.A."/>
            <person name="Paasch A."/>
            <person name="Narechania A."/>
            <person name="Kim E."/>
        </authorList>
    </citation>
    <scope>NUCLEOTIDE SEQUENCE [LARGE SCALE GENOMIC DNA]</scope>
    <source>
        <strain evidence="1 2">PLY_AMNH</strain>
    </source>
</reference>
<accession>A0AAE0EZS8</accession>
<evidence type="ECO:0000313" key="1">
    <source>
        <dbReference type="EMBL" id="KAK3246204.1"/>
    </source>
</evidence>
<gene>
    <name evidence="1" type="ORF">CYMTET_44257</name>
</gene>
<name>A0AAE0EZS8_9CHLO</name>
<protein>
    <submittedName>
        <fullName evidence="1">Uncharacterized protein</fullName>
    </submittedName>
</protein>
<dbReference type="EMBL" id="LGRX02030073">
    <property type="protein sequence ID" value="KAK3246204.1"/>
    <property type="molecule type" value="Genomic_DNA"/>
</dbReference>
<dbReference type="AlphaFoldDB" id="A0AAE0EZS8"/>
<organism evidence="1 2">
    <name type="scientific">Cymbomonas tetramitiformis</name>
    <dbReference type="NCBI Taxonomy" id="36881"/>
    <lineage>
        <taxon>Eukaryota</taxon>
        <taxon>Viridiplantae</taxon>
        <taxon>Chlorophyta</taxon>
        <taxon>Pyramimonadophyceae</taxon>
        <taxon>Pyramimonadales</taxon>
        <taxon>Pyramimonadaceae</taxon>
        <taxon>Cymbomonas</taxon>
    </lineage>
</organism>
<keyword evidence="2" id="KW-1185">Reference proteome</keyword>
<sequence>MSQSMVPSEYAIASCMYERVHDDKPDDCKDYEIEFEIELPSGLIHGARSNDDMYRILTPPMRLPRSPSSIGRRST</sequence>
<dbReference type="Proteomes" id="UP001190700">
    <property type="component" value="Unassembled WGS sequence"/>
</dbReference>